<comment type="caution">
    <text evidence="6">The sequence shown here is derived from an EMBL/GenBank/DDBJ whole genome shotgun (WGS) entry which is preliminary data.</text>
</comment>
<dbReference type="SUPFAM" id="SSF52540">
    <property type="entry name" value="P-loop containing nucleoside triphosphate hydrolases"/>
    <property type="match status" value="1"/>
</dbReference>
<feature type="non-terminal residue" evidence="6">
    <location>
        <position position="1"/>
    </location>
</feature>
<evidence type="ECO:0000256" key="1">
    <source>
        <dbReference type="ARBA" id="ARBA00022679"/>
    </source>
</evidence>
<organism evidence="6">
    <name type="scientific">termite gut metagenome</name>
    <dbReference type="NCBI Taxonomy" id="433724"/>
    <lineage>
        <taxon>unclassified sequences</taxon>
        <taxon>metagenomes</taxon>
        <taxon>organismal metagenomes</taxon>
    </lineage>
</organism>
<dbReference type="Gene3D" id="1.10.8.60">
    <property type="match status" value="1"/>
</dbReference>
<evidence type="ECO:0000313" key="6">
    <source>
        <dbReference type="EMBL" id="KAA6329264.1"/>
    </source>
</evidence>
<evidence type="ECO:0000256" key="2">
    <source>
        <dbReference type="ARBA" id="ARBA00022695"/>
    </source>
</evidence>
<feature type="domain" description="DNA polymerase III delta N-terminal" evidence="5">
    <location>
        <begin position="65"/>
        <end position="179"/>
    </location>
</feature>
<dbReference type="InterPro" id="IPR005790">
    <property type="entry name" value="DNA_polIII_delta"/>
</dbReference>
<evidence type="ECO:0000259" key="5">
    <source>
        <dbReference type="Pfam" id="PF06144"/>
    </source>
</evidence>
<dbReference type="EMBL" id="SNRY01001674">
    <property type="protein sequence ID" value="KAA6329264.1"/>
    <property type="molecule type" value="Genomic_DNA"/>
</dbReference>
<proteinExistence type="predicted"/>
<gene>
    <name evidence="6" type="ORF">EZS27_021911</name>
</gene>
<dbReference type="PANTHER" id="PTHR34388:SF1">
    <property type="entry name" value="DNA POLYMERASE III SUBUNIT DELTA"/>
    <property type="match status" value="1"/>
</dbReference>
<evidence type="ECO:0000256" key="3">
    <source>
        <dbReference type="ARBA" id="ARBA00022705"/>
    </source>
</evidence>
<accession>A0A5J4R7I2</accession>
<sequence>TYRLRIVSKTTGFPSRLSVLISNAGRFNNNICYFCSEINRYKFNRKLTYENILNELKSKRYRPIYYLMGEESYYIDKIADFIEANVLSETEKEFNLTIMYGMDVDMTSIIHAAQRYPMMSEYQVVIVKEAQAVRNSDALSFYLQKPMKSTILVICHKNGTLDKRKKLAAEIEKTGILFESKKIKDTQLPLFITAYLKDKNVAIDSKAVGMLADFVGSDLNRLTGELEKLIITLPAKRNQVTPDQIETNIGISKDYNNFELRAALLTKDVLKANQIIKYFEENPKSNPLQMTLSLLFSFFSNLILAYYAPEKSEQGVANMLGLRTTWQAREYCLAMKKYSGVKTMQIISEIRSADAKSKGVGNYSISDGDILRELIFKILH</sequence>
<protein>
    <submittedName>
        <fullName evidence="6">DNA polymerase III subunit delta</fullName>
    </submittedName>
</protein>
<name>A0A5J4R7I2_9ZZZZ</name>
<dbReference type="AlphaFoldDB" id="A0A5J4R7I2"/>
<dbReference type="Gene3D" id="3.40.50.300">
    <property type="entry name" value="P-loop containing nucleotide triphosphate hydrolases"/>
    <property type="match status" value="1"/>
</dbReference>
<dbReference type="GO" id="GO:0006261">
    <property type="term" value="P:DNA-templated DNA replication"/>
    <property type="evidence" value="ECO:0007669"/>
    <property type="project" value="TreeGrafter"/>
</dbReference>
<dbReference type="GO" id="GO:0009360">
    <property type="term" value="C:DNA polymerase III complex"/>
    <property type="evidence" value="ECO:0007669"/>
    <property type="project" value="InterPro"/>
</dbReference>
<dbReference type="PANTHER" id="PTHR34388">
    <property type="entry name" value="DNA POLYMERASE III SUBUNIT DELTA"/>
    <property type="match status" value="1"/>
</dbReference>
<keyword evidence="4" id="KW-0239">DNA-directed DNA polymerase</keyword>
<dbReference type="InterPro" id="IPR010372">
    <property type="entry name" value="DNA_pol3_delta_N"/>
</dbReference>
<keyword evidence="3" id="KW-0235">DNA replication</keyword>
<dbReference type="GO" id="GO:0003677">
    <property type="term" value="F:DNA binding"/>
    <property type="evidence" value="ECO:0007669"/>
    <property type="project" value="InterPro"/>
</dbReference>
<dbReference type="Pfam" id="PF06144">
    <property type="entry name" value="DNA_pol3_delta"/>
    <property type="match status" value="1"/>
</dbReference>
<dbReference type="GO" id="GO:0003887">
    <property type="term" value="F:DNA-directed DNA polymerase activity"/>
    <property type="evidence" value="ECO:0007669"/>
    <property type="project" value="UniProtKB-KW"/>
</dbReference>
<reference evidence="6" key="1">
    <citation type="submission" date="2019-03" db="EMBL/GenBank/DDBJ databases">
        <title>Single cell metagenomics reveals metabolic interactions within the superorganism composed of flagellate Streblomastix strix and complex community of Bacteroidetes bacteria on its surface.</title>
        <authorList>
            <person name="Treitli S.C."/>
            <person name="Kolisko M."/>
            <person name="Husnik F."/>
            <person name="Keeling P."/>
            <person name="Hampl V."/>
        </authorList>
    </citation>
    <scope>NUCLEOTIDE SEQUENCE</scope>
    <source>
        <strain evidence="6">STM</strain>
    </source>
</reference>
<keyword evidence="1" id="KW-0808">Transferase</keyword>
<keyword evidence="2" id="KW-0548">Nucleotidyltransferase</keyword>
<dbReference type="NCBIfam" id="TIGR01128">
    <property type="entry name" value="holA"/>
    <property type="match status" value="1"/>
</dbReference>
<dbReference type="InterPro" id="IPR027417">
    <property type="entry name" value="P-loop_NTPase"/>
</dbReference>
<dbReference type="Gene3D" id="1.20.272.10">
    <property type="match status" value="1"/>
</dbReference>
<evidence type="ECO:0000256" key="4">
    <source>
        <dbReference type="ARBA" id="ARBA00022932"/>
    </source>
</evidence>